<evidence type="ECO:0000313" key="3">
    <source>
        <dbReference type="EMBL" id="KAK0132669.1"/>
    </source>
</evidence>
<dbReference type="InterPro" id="IPR052201">
    <property type="entry name" value="LRR-containing_regulator"/>
</dbReference>
<dbReference type="Proteomes" id="UP001174136">
    <property type="component" value="Unassembled WGS sequence"/>
</dbReference>
<evidence type="ECO:0000256" key="2">
    <source>
        <dbReference type="SAM" id="MobiDB-lite"/>
    </source>
</evidence>
<dbReference type="SMART" id="SM00368">
    <property type="entry name" value="LRR_RI"/>
    <property type="match status" value="6"/>
</dbReference>
<dbReference type="Gene3D" id="3.80.10.10">
    <property type="entry name" value="Ribonuclease Inhibitor"/>
    <property type="match status" value="2"/>
</dbReference>
<proteinExistence type="predicted"/>
<organism evidence="3 4">
    <name type="scientific">Merluccius polli</name>
    <name type="common">Benguela hake</name>
    <name type="synonym">Merluccius cadenati</name>
    <dbReference type="NCBI Taxonomy" id="89951"/>
    <lineage>
        <taxon>Eukaryota</taxon>
        <taxon>Metazoa</taxon>
        <taxon>Chordata</taxon>
        <taxon>Craniata</taxon>
        <taxon>Vertebrata</taxon>
        <taxon>Euteleostomi</taxon>
        <taxon>Actinopterygii</taxon>
        <taxon>Neopterygii</taxon>
        <taxon>Teleostei</taxon>
        <taxon>Neoteleostei</taxon>
        <taxon>Acanthomorphata</taxon>
        <taxon>Zeiogadaria</taxon>
        <taxon>Gadariae</taxon>
        <taxon>Gadiformes</taxon>
        <taxon>Gadoidei</taxon>
        <taxon>Merlucciidae</taxon>
        <taxon>Merluccius</taxon>
    </lineage>
</organism>
<keyword evidence="1" id="KW-0677">Repeat</keyword>
<dbReference type="PANTHER" id="PTHR24111">
    <property type="entry name" value="LEUCINE-RICH REPEAT-CONTAINING PROTEIN 34"/>
    <property type="match status" value="1"/>
</dbReference>
<name>A0AA47M321_MERPO</name>
<dbReference type="PANTHER" id="PTHR24111:SF3">
    <property type="entry name" value="LEUCINE-RICH REPEAT-CONTAINING PROTEIN 73"/>
    <property type="match status" value="1"/>
</dbReference>
<gene>
    <name evidence="3" type="primary">LRRC73</name>
    <name evidence="3" type="ORF">N1851_032453</name>
</gene>
<evidence type="ECO:0000256" key="1">
    <source>
        <dbReference type="ARBA" id="ARBA00022737"/>
    </source>
</evidence>
<dbReference type="EMBL" id="JAOPHQ010006213">
    <property type="protein sequence ID" value="KAK0132669.1"/>
    <property type="molecule type" value="Genomic_DNA"/>
</dbReference>
<feature type="compositionally biased region" description="Basic residues" evidence="2">
    <location>
        <begin position="283"/>
        <end position="295"/>
    </location>
</feature>
<keyword evidence="4" id="KW-1185">Reference proteome</keyword>
<feature type="region of interest" description="Disordered" evidence="2">
    <location>
        <begin position="254"/>
        <end position="307"/>
    </location>
</feature>
<dbReference type="SUPFAM" id="SSF52047">
    <property type="entry name" value="RNI-like"/>
    <property type="match status" value="1"/>
</dbReference>
<sequence>MLPGSIQITGESLSGAEVRDICAGLRDGGVRLLAVRGCQLSDRDYFRVCRGVAEARGLAQLNLNLGVVSGLSRTRQLAEALQANRSLQTLFLHGSPLLDSGLVTLNAALCGHPSLVSLDLGDCLLGDEALGLVCGMLPPDGAKSGLRELTLSANPGISTKGWARLAVAVAHSSQLRVLNLDYNPLGDQIAGMLAVAVASSRTLEVLDLEGTGLSNHAAQVFLDMVQNYPTSLRVLVLAENDIIPELQQQISDLLSEGEEEEDRQGPPAHSSPTHSGDMLPTRDKHHHPHHQHQNHHAGPWVPYSSKG</sequence>
<dbReference type="InterPro" id="IPR001611">
    <property type="entry name" value="Leu-rich_rpt"/>
</dbReference>
<reference evidence="3" key="1">
    <citation type="journal article" date="2023" name="Front. Mar. Sci.">
        <title>A new Merluccius polli reference genome to investigate the effects of global change in West African waters.</title>
        <authorList>
            <person name="Mateo J.L."/>
            <person name="Blanco-Fernandez C."/>
            <person name="Garcia-Vazquez E."/>
            <person name="Machado-Schiaffino G."/>
        </authorList>
    </citation>
    <scope>NUCLEOTIDE SEQUENCE</scope>
    <source>
        <strain evidence="3">C29</strain>
        <tissue evidence="3">Fin</tissue>
    </source>
</reference>
<dbReference type="Pfam" id="PF13516">
    <property type="entry name" value="LRR_6"/>
    <property type="match status" value="2"/>
</dbReference>
<dbReference type="AlphaFoldDB" id="A0AA47M321"/>
<accession>A0AA47M321</accession>
<evidence type="ECO:0000313" key="4">
    <source>
        <dbReference type="Proteomes" id="UP001174136"/>
    </source>
</evidence>
<dbReference type="InterPro" id="IPR032675">
    <property type="entry name" value="LRR_dom_sf"/>
</dbReference>
<protein>
    <submittedName>
        <fullName evidence="3">Leucine-rich repeat-containing protein 73</fullName>
    </submittedName>
</protein>
<comment type="caution">
    <text evidence="3">The sequence shown here is derived from an EMBL/GenBank/DDBJ whole genome shotgun (WGS) entry which is preliminary data.</text>
</comment>